<evidence type="ECO:0000256" key="3">
    <source>
        <dbReference type="ARBA" id="ARBA00023015"/>
    </source>
</evidence>
<evidence type="ECO:0000256" key="5">
    <source>
        <dbReference type="ARBA" id="ARBA00023242"/>
    </source>
</evidence>
<dbReference type="GO" id="GO:0003712">
    <property type="term" value="F:transcription coregulator activity"/>
    <property type="evidence" value="ECO:0007669"/>
    <property type="project" value="InterPro"/>
</dbReference>
<evidence type="ECO:0000256" key="6">
    <source>
        <dbReference type="RuleBase" id="RU364146"/>
    </source>
</evidence>
<dbReference type="Pfam" id="PF09748">
    <property type="entry name" value="Med10"/>
    <property type="match status" value="1"/>
</dbReference>
<comment type="subunit">
    <text evidence="6">Component of the Mediator complex.</text>
</comment>
<keyword evidence="4 6" id="KW-0804">Transcription</keyword>
<comment type="function">
    <text evidence="6">Component of the Mediator complex, a coactivator involved in the regulated transcription of nearly all RNA polymerase II-dependent genes. Mediator functions as a bridge to convey information from gene-specific regulatory proteins to the basal RNA polymerase II transcription machinery. Mediator is recruited to promoters by direct interactions with regulatory proteins and serves as a scaffold for the assembly of a functional preinitiation complex with RNA polymerase II and the general transcription factors.</text>
</comment>
<sequence length="170" mass="19322">MVDRNRFEILEENIESIIDHCREAGIVVCDYQPSVSFQKKINDLVYKLQVPLILIFLTDVDRMQVEMQDVHVPIELFSKIDAGQNPQLYTRECMEQALAKNEAVRGKLDSLRRFRMLLMSELSRQFPNEMAKYRAVRGDPEAPTLGPAMSSNSQSNGSGTETGPESVSLR</sequence>
<keyword evidence="3 6" id="KW-0805">Transcription regulation</keyword>
<dbReference type="InterPro" id="IPR019145">
    <property type="entry name" value="Mediator_Med10"/>
</dbReference>
<name>A0A430QAN0_SCHBO</name>
<evidence type="ECO:0000256" key="1">
    <source>
        <dbReference type="ARBA" id="ARBA00004123"/>
    </source>
</evidence>
<dbReference type="STRING" id="6184.A0A430QAN0"/>
<organism evidence="8 9">
    <name type="scientific">Schistosoma bovis</name>
    <name type="common">Blood fluke</name>
    <dbReference type="NCBI Taxonomy" id="6184"/>
    <lineage>
        <taxon>Eukaryota</taxon>
        <taxon>Metazoa</taxon>
        <taxon>Spiralia</taxon>
        <taxon>Lophotrochozoa</taxon>
        <taxon>Platyhelminthes</taxon>
        <taxon>Trematoda</taxon>
        <taxon>Digenea</taxon>
        <taxon>Strigeidida</taxon>
        <taxon>Schistosomatoidea</taxon>
        <taxon>Schistosomatidae</taxon>
        <taxon>Schistosoma</taxon>
    </lineage>
</organism>
<proteinExistence type="inferred from homology"/>
<protein>
    <recommendedName>
        <fullName evidence="6">Mediator of RNA polymerase II transcription subunit 10</fullName>
    </recommendedName>
    <alternativeName>
        <fullName evidence="6">Mediator complex subunit 10</fullName>
    </alternativeName>
</protein>
<evidence type="ECO:0000313" key="9">
    <source>
        <dbReference type="Proteomes" id="UP000290809"/>
    </source>
</evidence>
<dbReference type="GO" id="GO:0006357">
    <property type="term" value="P:regulation of transcription by RNA polymerase II"/>
    <property type="evidence" value="ECO:0007669"/>
    <property type="project" value="InterPro"/>
</dbReference>
<comment type="subcellular location">
    <subcellularLocation>
        <location evidence="1 6">Nucleus</location>
    </subcellularLocation>
</comment>
<evidence type="ECO:0000256" key="2">
    <source>
        <dbReference type="ARBA" id="ARBA00005389"/>
    </source>
</evidence>
<keyword evidence="9" id="KW-1185">Reference proteome</keyword>
<evidence type="ECO:0000256" key="7">
    <source>
        <dbReference type="SAM" id="MobiDB-lite"/>
    </source>
</evidence>
<feature type="compositionally biased region" description="Polar residues" evidence="7">
    <location>
        <begin position="149"/>
        <end position="170"/>
    </location>
</feature>
<accession>A0A430QAN0</accession>
<feature type="region of interest" description="Disordered" evidence="7">
    <location>
        <begin position="137"/>
        <end position="170"/>
    </location>
</feature>
<dbReference type="AlphaFoldDB" id="A0A430QAN0"/>
<comment type="caution">
    <text evidence="8">The sequence shown here is derived from an EMBL/GenBank/DDBJ whole genome shotgun (WGS) entry which is preliminary data.</text>
</comment>
<reference evidence="8 9" key="1">
    <citation type="journal article" date="2019" name="PLoS Pathog.">
        <title>Genome sequence of the bovine parasite Schistosoma bovis Tanzania.</title>
        <authorList>
            <person name="Oey H."/>
            <person name="Zakrzewski M."/>
            <person name="Gobert G."/>
            <person name="Gravermann K."/>
            <person name="Stoye J."/>
            <person name="Jones M."/>
            <person name="Mcmanus D."/>
            <person name="Krause L."/>
        </authorList>
    </citation>
    <scope>NUCLEOTIDE SEQUENCE [LARGE SCALE GENOMIC DNA]</scope>
    <source>
        <strain evidence="8 9">TAN1997</strain>
    </source>
</reference>
<comment type="similarity">
    <text evidence="2 6">Belongs to the Mediator complex subunit 10 family.</text>
</comment>
<evidence type="ECO:0000313" key="8">
    <source>
        <dbReference type="EMBL" id="RTG84778.1"/>
    </source>
</evidence>
<evidence type="ECO:0000256" key="4">
    <source>
        <dbReference type="ARBA" id="ARBA00023163"/>
    </source>
</evidence>
<dbReference type="EMBL" id="QMKO01002104">
    <property type="protein sequence ID" value="RTG84778.1"/>
    <property type="molecule type" value="Genomic_DNA"/>
</dbReference>
<keyword evidence="5 6" id="KW-0539">Nucleus</keyword>
<gene>
    <name evidence="6" type="primary">MED10</name>
    <name evidence="8" type="ORF">DC041_0005883</name>
</gene>
<dbReference type="Proteomes" id="UP000290809">
    <property type="component" value="Unassembled WGS sequence"/>
</dbReference>
<keyword evidence="6" id="KW-0010">Activator</keyword>
<dbReference type="GO" id="GO:0016592">
    <property type="term" value="C:mediator complex"/>
    <property type="evidence" value="ECO:0007669"/>
    <property type="project" value="InterPro"/>
</dbReference>